<evidence type="ECO:0000256" key="2">
    <source>
        <dbReference type="ARBA" id="ARBA00022737"/>
    </source>
</evidence>
<dbReference type="Proteomes" id="UP001177140">
    <property type="component" value="Unassembled WGS sequence"/>
</dbReference>
<comment type="similarity">
    <text evidence="1">Belongs to the PPR family. PCMP-H subfamily.</text>
</comment>
<feature type="repeat" description="PPR" evidence="3">
    <location>
        <begin position="75"/>
        <end position="109"/>
    </location>
</feature>
<feature type="repeat" description="PPR" evidence="3">
    <location>
        <begin position="176"/>
        <end position="210"/>
    </location>
</feature>
<dbReference type="GO" id="GO:0003729">
    <property type="term" value="F:mRNA binding"/>
    <property type="evidence" value="ECO:0007669"/>
    <property type="project" value="UniProtKB-ARBA"/>
</dbReference>
<reference evidence="5" key="1">
    <citation type="submission" date="2022-03" db="EMBL/GenBank/DDBJ databases">
        <title>A functionally conserved STORR gene fusion in Papaver species that diverged 16.8 million years ago.</title>
        <authorList>
            <person name="Catania T."/>
        </authorList>
    </citation>
    <scope>NUCLEOTIDE SEQUENCE</scope>
    <source>
        <strain evidence="5">S-191538</strain>
    </source>
</reference>
<dbReference type="InterPro" id="IPR002885">
    <property type="entry name" value="PPR_rpt"/>
</dbReference>
<feature type="domain" description="DYW" evidence="4">
    <location>
        <begin position="379"/>
        <end position="471"/>
    </location>
</feature>
<dbReference type="FunFam" id="1.25.40.10:FF:000690">
    <property type="entry name" value="Pentatricopeptide repeat-containing protein"/>
    <property type="match status" value="1"/>
</dbReference>
<dbReference type="PANTHER" id="PTHR47926:SF383">
    <property type="entry name" value="DYW DOMAIN-CONTAINING PROTEIN"/>
    <property type="match status" value="1"/>
</dbReference>
<dbReference type="Pfam" id="PF14432">
    <property type="entry name" value="DYW_deaminase"/>
    <property type="match status" value="1"/>
</dbReference>
<name>A0AA41V3N8_PAPNU</name>
<dbReference type="PANTHER" id="PTHR47926">
    <property type="entry name" value="PENTATRICOPEPTIDE REPEAT-CONTAINING PROTEIN"/>
    <property type="match status" value="1"/>
</dbReference>
<dbReference type="GO" id="GO:0009451">
    <property type="term" value="P:RNA modification"/>
    <property type="evidence" value="ECO:0007669"/>
    <property type="project" value="InterPro"/>
</dbReference>
<dbReference type="Pfam" id="PF01535">
    <property type="entry name" value="PPR"/>
    <property type="match status" value="1"/>
</dbReference>
<keyword evidence="2" id="KW-0677">Repeat</keyword>
<dbReference type="InterPro" id="IPR032867">
    <property type="entry name" value="DYW_dom"/>
</dbReference>
<dbReference type="PROSITE" id="PS51375">
    <property type="entry name" value="PPR"/>
    <property type="match status" value="2"/>
</dbReference>
<accession>A0AA41V3N8</accession>
<evidence type="ECO:0000256" key="3">
    <source>
        <dbReference type="PROSITE-ProRule" id="PRU00708"/>
    </source>
</evidence>
<evidence type="ECO:0000313" key="5">
    <source>
        <dbReference type="EMBL" id="MCL7030094.1"/>
    </source>
</evidence>
<dbReference type="Pfam" id="PF20431">
    <property type="entry name" value="E_motif"/>
    <property type="match status" value="1"/>
</dbReference>
<dbReference type="InterPro" id="IPR011990">
    <property type="entry name" value="TPR-like_helical_dom_sf"/>
</dbReference>
<proteinExistence type="inferred from homology"/>
<dbReference type="Pfam" id="PF13041">
    <property type="entry name" value="PPR_2"/>
    <property type="match status" value="2"/>
</dbReference>
<gene>
    <name evidence="5" type="ORF">MKW94_007145</name>
</gene>
<dbReference type="Gene3D" id="1.25.40.10">
    <property type="entry name" value="Tetratricopeptide repeat domain"/>
    <property type="match status" value="2"/>
</dbReference>
<dbReference type="InterPro" id="IPR046848">
    <property type="entry name" value="E_motif"/>
</dbReference>
<evidence type="ECO:0000256" key="1">
    <source>
        <dbReference type="ARBA" id="ARBA00006643"/>
    </source>
</evidence>
<sequence length="471" mass="52865">MVDSGIKPDSFSIGSLLLACAHLKSLRYGKAVHGFVIRNGLHFDSFIGVSLLSLYIQCGKTSNARMFFDGMDVRTKVSWNAMLAGYSQNALPESAIDLFREMQHHNVQPSEIAILSILTACAQLAASRLGKEAHCFAIKADLIGDAFVCSAIVDMYAKIGSIEQSRRTFDGLVEKGAVSWTVMVTGYGLHGLGKEAIELFEAMQRKGLKPDRYTFIGILMACNHAGLVEEGLKYFSEMQRVHKIEPKLEHYACMVDMLGRAGHLDHAASLIENMPDEPDAGIWGSLLSACRTYGNMDLGEKISKKLLDLEPNKAEHYVLVSNLFAGSGRWDDVRKVRQKMREMGLVKDPGSSWIEVRGKVYNFIRKMWRELEEKIRGIGYVPDTGSVLHELDEGEKEELLRGHSEKLAICFGLLKMTKGSILRVYKNLRICHDCHNVAKLVSKVMQRQIIVRDNKRFHHFRDGLCSCGDYW</sequence>
<dbReference type="FunFam" id="1.25.40.10:FF:000344">
    <property type="entry name" value="Pentatricopeptide repeat-containing protein"/>
    <property type="match status" value="1"/>
</dbReference>
<protein>
    <recommendedName>
        <fullName evidence="4">DYW domain-containing protein</fullName>
    </recommendedName>
</protein>
<dbReference type="EMBL" id="JAJJMA010097569">
    <property type="protein sequence ID" value="MCL7030094.1"/>
    <property type="molecule type" value="Genomic_DNA"/>
</dbReference>
<dbReference type="NCBIfam" id="TIGR00756">
    <property type="entry name" value="PPR"/>
    <property type="match status" value="2"/>
</dbReference>
<dbReference type="InterPro" id="IPR046960">
    <property type="entry name" value="PPR_At4g14850-like_plant"/>
</dbReference>
<dbReference type="GO" id="GO:0008270">
    <property type="term" value="F:zinc ion binding"/>
    <property type="evidence" value="ECO:0007669"/>
    <property type="project" value="InterPro"/>
</dbReference>
<organism evidence="5 6">
    <name type="scientific">Papaver nudicaule</name>
    <name type="common">Iceland poppy</name>
    <dbReference type="NCBI Taxonomy" id="74823"/>
    <lineage>
        <taxon>Eukaryota</taxon>
        <taxon>Viridiplantae</taxon>
        <taxon>Streptophyta</taxon>
        <taxon>Embryophyta</taxon>
        <taxon>Tracheophyta</taxon>
        <taxon>Spermatophyta</taxon>
        <taxon>Magnoliopsida</taxon>
        <taxon>Ranunculales</taxon>
        <taxon>Papaveraceae</taxon>
        <taxon>Papaveroideae</taxon>
        <taxon>Papaver</taxon>
    </lineage>
</organism>
<dbReference type="AlphaFoldDB" id="A0AA41V3N8"/>
<evidence type="ECO:0000313" key="6">
    <source>
        <dbReference type="Proteomes" id="UP001177140"/>
    </source>
</evidence>
<comment type="caution">
    <text evidence="5">The sequence shown here is derived from an EMBL/GenBank/DDBJ whole genome shotgun (WGS) entry which is preliminary data.</text>
</comment>
<evidence type="ECO:0000259" key="4">
    <source>
        <dbReference type="Pfam" id="PF14432"/>
    </source>
</evidence>
<dbReference type="SUPFAM" id="SSF48452">
    <property type="entry name" value="TPR-like"/>
    <property type="match status" value="1"/>
</dbReference>
<dbReference type="PROSITE" id="PS51257">
    <property type="entry name" value="PROKAR_LIPOPROTEIN"/>
    <property type="match status" value="1"/>
</dbReference>
<keyword evidence="6" id="KW-1185">Reference proteome</keyword>